<dbReference type="AlphaFoldDB" id="A0A3D9H5M8"/>
<name>A0A3D9H5M8_9PROT</name>
<dbReference type="PANTHER" id="PTHR45953">
    <property type="entry name" value="IDURONATE 2-SULFATASE"/>
    <property type="match status" value="1"/>
</dbReference>
<dbReference type="EMBL" id="QRDW01000013">
    <property type="protein sequence ID" value="RED44843.1"/>
    <property type="molecule type" value="Genomic_DNA"/>
</dbReference>
<organism evidence="4 5">
    <name type="scientific">Aestuariispira insulae</name>
    <dbReference type="NCBI Taxonomy" id="1461337"/>
    <lineage>
        <taxon>Bacteria</taxon>
        <taxon>Pseudomonadati</taxon>
        <taxon>Pseudomonadota</taxon>
        <taxon>Alphaproteobacteria</taxon>
        <taxon>Rhodospirillales</taxon>
        <taxon>Kiloniellaceae</taxon>
        <taxon>Aestuariispira</taxon>
    </lineage>
</organism>
<gene>
    <name evidence="4" type="ORF">DFP90_11348</name>
</gene>
<dbReference type="SUPFAM" id="SSF53649">
    <property type="entry name" value="Alkaline phosphatase-like"/>
    <property type="match status" value="1"/>
</dbReference>
<proteinExistence type="predicted"/>
<dbReference type="GO" id="GO:0008484">
    <property type="term" value="F:sulfuric ester hydrolase activity"/>
    <property type="evidence" value="ECO:0007669"/>
    <property type="project" value="TreeGrafter"/>
</dbReference>
<dbReference type="RefSeq" id="WP_115938838.1">
    <property type="nucleotide sequence ID" value="NZ_QRDW01000013.1"/>
</dbReference>
<evidence type="ECO:0000259" key="3">
    <source>
        <dbReference type="Pfam" id="PF00884"/>
    </source>
</evidence>
<evidence type="ECO:0000256" key="2">
    <source>
        <dbReference type="ARBA" id="ARBA00022801"/>
    </source>
</evidence>
<keyword evidence="5" id="KW-1185">Reference proteome</keyword>
<evidence type="ECO:0000313" key="5">
    <source>
        <dbReference type="Proteomes" id="UP000256845"/>
    </source>
</evidence>
<dbReference type="Proteomes" id="UP000256845">
    <property type="component" value="Unassembled WGS sequence"/>
</dbReference>
<dbReference type="PANTHER" id="PTHR45953:SF1">
    <property type="entry name" value="IDURONATE 2-SULFATASE"/>
    <property type="match status" value="1"/>
</dbReference>
<dbReference type="InterPro" id="IPR017850">
    <property type="entry name" value="Alkaline_phosphatase_core_sf"/>
</dbReference>
<dbReference type="CDD" id="cd16028">
    <property type="entry name" value="PMH"/>
    <property type="match status" value="1"/>
</dbReference>
<dbReference type="OrthoDB" id="9795675at2"/>
<evidence type="ECO:0000313" key="4">
    <source>
        <dbReference type="EMBL" id="RED44843.1"/>
    </source>
</evidence>
<keyword evidence="2" id="KW-0378">Hydrolase</keyword>
<dbReference type="GO" id="GO:0005737">
    <property type="term" value="C:cytoplasm"/>
    <property type="evidence" value="ECO:0007669"/>
    <property type="project" value="TreeGrafter"/>
</dbReference>
<sequence length="508" mass="56538">MKRVLLITIDQTRADSLACMGHPAVKTPHMDALAADGVLFRKHYNNAVPCGPSRASLLTGMYPTNHRMITNGTPLDASFTNIALEMRKAGYDPMLFGYTDTTPDPRYLPPDDPSLTTYEGPLPGFTVAQAFPEHSLDWAAYLKRMGYDVTEPGYGIYAPANPDDGKGLSAQPSVFKAEDSETAWLMDKVIDHLEFAGDAPFFVHASFLRPHPPFIAPEPYCDLYRDVTLPKPVGAKTVADERAQHPAIGFFQEYVSLSNFLKGVEDRPLRDLTEEDFQQIKATYLALITEVDHHIGRLVQSLKEKGIYEDTTIILTSDHGEQMGDHGLLGKASIFEKSFHIPLMIKGGRRAARGVQVDHFTEAVDIMPTILDLCGLEIPHQCDGRSLVPFLKGVEADGWRDHACGQIDFRNVITKKAERKFGLRSDQCAALWIRDEHYKYIHFSGLTAILYDLVEDPDETRNLAGDPAYAPVMLKYAQKLLTWRMVHAYGALDGMMVSLGGVVVDPDR</sequence>
<feature type="domain" description="Sulfatase N-terminal" evidence="3">
    <location>
        <begin position="4"/>
        <end position="375"/>
    </location>
</feature>
<dbReference type="Pfam" id="PF00884">
    <property type="entry name" value="Sulfatase"/>
    <property type="match status" value="1"/>
</dbReference>
<keyword evidence="1" id="KW-0479">Metal-binding</keyword>
<dbReference type="GO" id="GO:0046872">
    <property type="term" value="F:metal ion binding"/>
    <property type="evidence" value="ECO:0007669"/>
    <property type="project" value="UniProtKB-KW"/>
</dbReference>
<accession>A0A3D9H5M8</accession>
<protein>
    <submittedName>
        <fullName evidence="4">Arylsulfatase A-like enzyme</fullName>
    </submittedName>
</protein>
<dbReference type="InterPro" id="IPR000917">
    <property type="entry name" value="Sulfatase_N"/>
</dbReference>
<dbReference type="Gene3D" id="3.40.720.10">
    <property type="entry name" value="Alkaline Phosphatase, subunit A"/>
    <property type="match status" value="1"/>
</dbReference>
<evidence type="ECO:0000256" key="1">
    <source>
        <dbReference type="ARBA" id="ARBA00022723"/>
    </source>
</evidence>
<comment type="caution">
    <text evidence="4">The sequence shown here is derived from an EMBL/GenBank/DDBJ whole genome shotgun (WGS) entry which is preliminary data.</text>
</comment>
<reference evidence="4 5" key="1">
    <citation type="submission" date="2018-07" db="EMBL/GenBank/DDBJ databases">
        <title>Genomic Encyclopedia of Type Strains, Phase III (KMG-III): the genomes of soil and plant-associated and newly described type strains.</title>
        <authorList>
            <person name="Whitman W."/>
        </authorList>
    </citation>
    <scope>NUCLEOTIDE SEQUENCE [LARGE SCALE GENOMIC DNA]</scope>
    <source>
        <strain evidence="4 5">CECT 8488</strain>
    </source>
</reference>